<evidence type="ECO:0000256" key="8">
    <source>
        <dbReference type="ARBA" id="ARBA00022729"/>
    </source>
</evidence>
<accession>A0ABW1UT87</accession>
<comment type="subunit">
    <text evidence="4 12">The complex is composed of two ATP-binding proteins (PstB), two transmembrane proteins (PstC and PstA) and a solute-binding protein (PstS).</text>
</comment>
<evidence type="ECO:0000256" key="10">
    <source>
        <dbReference type="ARBA" id="ARBA00023139"/>
    </source>
</evidence>
<keyword evidence="9" id="KW-0472">Membrane</keyword>
<evidence type="ECO:0000256" key="6">
    <source>
        <dbReference type="ARBA" id="ARBA00022475"/>
    </source>
</evidence>
<feature type="signal peptide" evidence="12">
    <location>
        <begin position="1"/>
        <end position="27"/>
    </location>
</feature>
<evidence type="ECO:0000256" key="9">
    <source>
        <dbReference type="ARBA" id="ARBA00023136"/>
    </source>
</evidence>
<keyword evidence="8 12" id="KW-0732">Signal</keyword>
<dbReference type="Proteomes" id="UP001596310">
    <property type="component" value="Unassembled WGS sequence"/>
</dbReference>
<protein>
    <recommendedName>
        <fullName evidence="12">Phosphate-binding protein</fullName>
    </recommendedName>
</protein>
<dbReference type="EMBL" id="JBHSSM010000022">
    <property type="protein sequence ID" value="MFC6315850.1"/>
    <property type="molecule type" value="Genomic_DNA"/>
</dbReference>
<dbReference type="PROSITE" id="PS51257">
    <property type="entry name" value="PROKAR_LIPOPROTEIN"/>
    <property type="match status" value="1"/>
</dbReference>
<dbReference type="RefSeq" id="WP_125599784.1">
    <property type="nucleotide sequence ID" value="NZ_JBHSSM010000022.1"/>
</dbReference>
<evidence type="ECO:0000256" key="11">
    <source>
        <dbReference type="ARBA" id="ARBA00023288"/>
    </source>
</evidence>
<keyword evidence="10 12" id="KW-0564">Palmitate</keyword>
<dbReference type="InterPro" id="IPR050811">
    <property type="entry name" value="Phosphate_ABC_transporter"/>
</dbReference>
<sequence length="300" mass="31751">MKKKLALGSLIAAGLMLLGACSGSGNASNGSSSSSSSKKAESAKIMVVGSTALQPLVEQAAKDFQKENSNIVVNVQGGGSGTGLSQVSQGAVTIGNSDIFAEAKDGIDASKLVDHKVAVVGMGPVVNKEVGVKNITMAQLKDIFTGKITNWKDVGGKDGAITVINRAEGSGTRATFENAVLDGAKAVKSQEQDSNGTVQQIVRSTPGSISYLAFSYFKDDIQPLSIDGVEPTDKNVTTNEWKIWSYEHMYTQEKIDSATKKFLEYMDSKDVQSGPVKDLGYISMHDMKVVKDAKNKVSEK</sequence>
<dbReference type="Gene3D" id="3.40.190.10">
    <property type="entry name" value="Periplasmic binding protein-like II"/>
    <property type="match status" value="2"/>
</dbReference>
<dbReference type="InterPro" id="IPR024370">
    <property type="entry name" value="PBP_domain"/>
</dbReference>
<keyword evidence="11 12" id="KW-0449">Lipoprotein</keyword>
<keyword evidence="6 12" id="KW-1003">Cell membrane</keyword>
<evidence type="ECO:0000256" key="7">
    <source>
        <dbReference type="ARBA" id="ARBA00022592"/>
    </source>
</evidence>
<gene>
    <name evidence="14" type="ORF">ACFQHW_09785</name>
</gene>
<dbReference type="PANTHER" id="PTHR30570:SF4">
    <property type="entry name" value="PHOSPHATE-BINDING PROTEIN PSTS 1"/>
    <property type="match status" value="1"/>
</dbReference>
<evidence type="ECO:0000259" key="13">
    <source>
        <dbReference type="Pfam" id="PF12849"/>
    </source>
</evidence>
<comment type="function">
    <text evidence="1">Part of the ABC transporter complex PstSACB involved in phosphate import.</text>
</comment>
<dbReference type="PANTHER" id="PTHR30570">
    <property type="entry name" value="PERIPLASMIC PHOSPHATE BINDING COMPONENT OF PHOSPHATE ABC TRANSPORTER"/>
    <property type="match status" value="1"/>
</dbReference>
<keyword evidence="15" id="KW-1185">Reference proteome</keyword>
<evidence type="ECO:0000256" key="2">
    <source>
        <dbReference type="ARBA" id="ARBA00004193"/>
    </source>
</evidence>
<dbReference type="InterPro" id="IPR011862">
    <property type="entry name" value="Phos-bd"/>
</dbReference>
<evidence type="ECO:0000313" key="14">
    <source>
        <dbReference type="EMBL" id="MFC6315850.1"/>
    </source>
</evidence>
<comment type="subcellular location">
    <subcellularLocation>
        <location evidence="2 12">Cell membrane</location>
        <topology evidence="2 12">Lipid-anchor</topology>
    </subcellularLocation>
</comment>
<evidence type="ECO:0000256" key="1">
    <source>
        <dbReference type="ARBA" id="ARBA00002841"/>
    </source>
</evidence>
<keyword evidence="5 12" id="KW-0813">Transport</keyword>
<evidence type="ECO:0000256" key="4">
    <source>
        <dbReference type="ARBA" id="ARBA00011529"/>
    </source>
</evidence>
<feature type="chain" id="PRO_5044981621" description="Phosphate-binding protein" evidence="12">
    <location>
        <begin position="28"/>
        <end position="300"/>
    </location>
</feature>
<feature type="domain" description="PBP" evidence="13">
    <location>
        <begin position="37"/>
        <end position="268"/>
    </location>
</feature>
<organism evidence="14 15">
    <name type="scientific">Lapidilactobacillus achengensis</name>
    <dbReference type="NCBI Taxonomy" id="2486000"/>
    <lineage>
        <taxon>Bacteria</taxon>
        <taxon>Bacillati</taxon>
        <taxon>Bacillota</taxon>
        <taxon>Bacilli</taxon>
        <taxon>Lactobacillales</taxon>
        <taxon>Lactobacillaceae</taxon>
        <taxon>Lapidilactobacillus</taxon>
    </lineage>
</organism>
<comment type="function">
    <text evidence="12">Involved in the system for phosphate transport across the cytoplasmic membrane.</text>
</comment>
<evidence type="ECO:0000256" key="5">
    <source>
        <dbReference type="ARBA" id="ARBA00022448"/>
    </source>
</evidence>
<proteinExistence type="inferred from homology"/>
<dbReference type="CDD" id="cd13653">
    <property type="entry name" value="PBP2_phosphate_like_1"/>
    <property type="match status" value="1"/>
</dbReference>
<reference evidence="15" key="1">
    <citation type="journal article" date="2019" name="Int. J. Syst. Evol. Microbiol.">
        <title>The Global Catalogue of Microorganisms (GCM) 10K type strain sequencing project: providing services to taxonomists for standard genome sequencing and annotation.</title>
        <authorList>
            <consortium name="The Broad Institute Genomics Platform"/>
            <consortium name="The Broad Institute Genome Sequencing Center for Infectious Disease"/>
            <person name="Wu L."/>
            <person name="Ma J."/>
        </authorList>
    </citation>
    <scope>NUCLEOTIDE SEQUENCE [LARGE SCALE GENOMIC DNA]</scope>
    <source>
        <strain evidence="15">CCM 8897</strain>
    </source>
</reference>
<evidence type="ECO:0000313" key="15">
    <source>
        <dbReference type="Proteomes" id="UP001596310"/>
    </source>
</evidence>
<evidence type="ECO:0000256" key="12">
    <source>
        <dbReference type="RuleBase" id="RU367119"/>
    </source>
</evidence>
<dbReference type="Pfam" id="PF12849">
    <property type="entry name" value="PBP_like_2"/>
    <property type="match status" value="1"/>
</dbReference>
<evidence type="ECO:0000256" key="3">
    <source>
        <dbReference type="ARBA" id="ARBA00008725"/>
    </source>
</evidence>
<dbReference type="NCBIfam" id="TIGR02136">
    <property type="entry name" value="ptsS_2"/>
    <property type="match status" value="1"/>
</dbReference>
<comment type="similarity">
    <text evidence="3 12">Belongs to the PstS family.</text>
</comment>
<comment type="caution">
    <text evidence="14">The sequence shown here is derived from an EMBL/GenBank/DDBJ whole genome shotgun (WGS) entry which is preliminary data.</text>
</comment>
<name>A0ABW1UT87_9LACO</name>
<dbReference type="SUPFAM" id="SSF53850">
    <property type="entry name" value="Periplasmic binding protein-like II"/>
    <property type="match status" value="1"/>
</dbReference>
<keyword evidence="7 12" id="KW-0592">Phosphate transport</keyword>